<keyword evidence="2" id="KW-1185">Reference proteome</keyword>
<protein>
    <submittedName>
        <fullName evidence="1">Uncharacterized protein</fullName>
    </submittedName>
</protein>
<name>L8WCG3_THACA</name>
<dbReference type="EMBL" id="AFRT01005836">
    <property type="protein sequence ID" value="ELU35645.1"/>
    <property type="molecule type" value="Genomic_DNA"/>
</dbReference>
<accession>L8WCG3</accession>
<sequence length="44" mass="4865">MQTIVTSYGCLRMTGSPLLKDSLFKPSSFCSAPRMPQKKNTISL</sequence>
<dbReference type="Proteomes" id="UP000011668">
    <property type="component" value="Unassembled WGS sequence"/>
</dbReference>
<proteinExistence type="predicted"/>
<organism evidence="1 2">
    <name type="scientific">Thanatephorus cucumeris (strain AG1-IA)</name>
    <name type="common">Rice sheath blight fungus</name>
    <name type="synonym">Rhizoctonia solani</name>
    <dbReference type="NCBI Taxonomy" id="983506"/>
    <lineage>
        <taxon>Eukaryota</taxon>
        <taxon>Fungi</taxon>
        <taxon>Dikarya</taxon>
        <taxon>Basidiomycota</taxon>
        <taxon>Agaricomycotina</taxon>
        <taxon>Agaricomycetes</taxon>
        <taxon>Cantharellales</taxon>
        <taxon>Ceratobasidiaceae</taxon>
        <taxon>Rhizoctonia</taxon>
        <taxon>Rhizoctonia solani AG-1</taxon>
    </lineage>
</organism>
<dbReference type="HOGENOM" id="CLU_3224883_0_0_1"/>
<gene>
    <name evidence="1" type="ORF">AG1IA_10325</name>
</gene>
<evidence type="ECO:0000313" key="1">
    <source>
        <dbReference type="EMBL" id="ELU35645.1"/>
    </source>
</evidence>
<dbReference type="AlphaFoldDB" id="L8WCG3"/>
<reference evidence="1 2" key="1">
    <citation type="journal article" date="2013" name="Nat. Commun.">
        <title>The evolution and pathogenic mechanisms of the rice sheath blight pathogen.</title>
        <authorList>
            <person name="Zheng A."/>
            <person name="Lin R."/>
            <person name="Xu L."/>
            <person name="Qin P."/>
            <person name="Tang C."/>
            <person name="Ai P."/>
            <person name="Zhang D."/>
            <person name="Liu Y."/>
            <person name="Sun Z."/>
            <person name="Feng H."/>
            <person name="Wang Y."/>
            <person name="Chen Y."/>
            <person name="Liang X."/>
            <person name="Fu R."/>
            <person name="Li Q."/>
            <person name="Zhang J."/>
            <person name="Yu X."/>
            <person name="Xie Z."/>
            <person name="Ding L."/>
            <person name="Guan P."/>
            <person name="Tang J."/>
            <person name="Liang Y."/>
            <person name="Wang S."/>
            <person name="Deng Q."/>
            <person name="Li S."/>
            <person name="Zhu J."/>
            <person name="Wang L."/>
            <person name="Liu H."/>
            <person name="Li P."/>
        </authorList>
    </citation>
    <scope>NUCLEOTIDE SEQUENCE [LARGE SCALE GENOMIC DNA]</scope>
    <source>
        <strain evidence="2">AG-1 IA</strain>
    </source>
</reference>
<evidence type="ECO:0000313" key="2">
    <source>
        <dbReference type="Proteomes" id="UP000011668"/>
    </source>
</evidence>
<comment type="caution">
    <text evidence="1">The sequence shown here is derived from an EMBL/GenBank/DDBJ whole genome shotgun (WGS) entry which is preliminary data.</text>
</comment>